<sequence>MFALVEIDFPSHYDYYYYDLRTPTALGDMCTSIGRGILDPSFNVYETYGPQTRRRGSCLMNSKINRWRFCSFAAELSRFTKPQSMKNPEPQVVGTLAESAGGWITVESRDTWITSAVTVEPKDEWSKPGSYEPPFYSFLVIDLTELLCLTRIRNHASAYVPRGTLAGPLL</sequence>
<dbReference type="Proteomes" id="UP001201163">
    <property type="component" value="Unassembled WGS sequence"/>
</dbReference>
<evidence type="ECO:0000313" key="1">
    <source>
        <dbReference type="EMBL" id="KAH8999768.1"/>
    </source>
</evidence>
<dbReference type="EMBL" id="JAKELL010000003">
    <property type="protein sequence ID" value="KAH8999768.1"/>
    <property type="molecule type" value="Genomic_DNA"/>
</dbReference>
<dbReference type="AlphaFoldDB" id="A0AAD4QHG5"/>
<gene>
    <name evidence="1" type="ORF">EDB92DRAFT_1831965</name>
</gene>
<protein>
    <submittedName>
        <fullName evidence="1">Uncharacterized protein</fullName>
    </submittedName>
</protein>
<evidence type="ECO:0000313" key="2">
    <source>
        <dbReference type="Proteomes" id="UP001201163"/>
    </source>
</evidence>
<keyword evidence="2" id="KW-1185">Reference proteome</keyword>
<accession>A0AAD4QHG5</accession>
<name>A0AAD4QHG5_9AGAM</name>
<reference evidence="1" key="1">
    <citation type="submission" date="2022-01" db="EMBL/GenBank/DDBJ databases">
        <title>Comparative genomics reveals a dynamic genome evolution in the ectomycorrhizal milk-cap (Lactarius) mushrooms.</title>
        <authorList>
            <consortium name="DOE Joint Genome Institute"/>
            <person name="Lebreton A."/>
            <person name="Tang N."/>
            <person name="Kuo A."/>
            <person name="LaButti K."/>
            <person name="Drula E."/>
            <person name="Barry K."/>
            <person name="Clum A."/>
            <person name="Lipzen A."/>
            <person name="Mousain D."/>
            <person name="Ng V."/>
            <person name="Wang R."/>
            <person name="Wang X."/>
            <person name="Dai Y."/>
            <person name="Henrissat B."/>
            <person name="Grigoriev I.V."/>
            <person name="Guerin-Laguette A."/>
            <person name="Yu F."/>
            <person name="Martin F.M."/>
        </authorList>
    </citation>
    <scope>NUCLEOTIDE SEQUENCE</scope>
    <source>
        <strain evidence="1">QP</strain>
    </source>
</reference>
<proteinExistence type="predicted"/>
<comment type="caution">
    <text evidence="1">The sequence shown here is derived from an EMBL/GenBank/DDBJ whole genome shotgun (WGS) entry which is preliminary data.</text>
</comment>
<organism evidence="1 2">
    <name type="scientific">Lactarius akahatsu</name>
    <dbReference type="NCBI Taxonomy" id="416441"/>
    <lineage>
        <taxon>Eukaryota</taxon>
        <taxon>Fungi</taxon>
        <taxon>Dikarya</taxon>
        <taxon>Basidiomycota</taxon>
        <taxon>Agaricomycotina</taxon>
        <taxon>Agaricomycetes</taxon>
        <taxon>Russulales</taxon>
        <taxon>Russulaceae</taxon>
        <taxon>Lactarius</taxon>
    </lineage>
</organism>